<dbReference type="GO" id="GO:0004139">
    <property type="term" value="F:deoxyribose-phosphate aldolase activity"/>
    <property type="evidence" value="ECO:0007669"/>
    <property type="project" value="UniProtKB-EC"/>
</dbReference>
<evidence type="ECO:0000256" key="4">
    <source>
        <dbReference type="ARBA" id="ARBA00023270"/>
    </source>
</evidence>
<dbReference type="RefSeq" id="WP_341469855.1">
    <property type="nucleotide sequence ID" value="NZ_CP128399.1"/>
</dbReference>
<keyword evidence="8" id="KW-1185">Reference proteome</keyword>
<feature type="active site" description="Proton donor/acceptor" evidence="6">
    <location>
        <position position="84"/>
    </location>
</feature>
<dbReference type="CDD" id="cd00959">
    <property type="entry name" value="DeoC"/>
    <property type="match status" value="1"/>
</dbReference>
<keyword evidence="4 6" id="KW-0704">Schiff base</keyword>
<dbReference type="InterPro" id="IPR013785">
    <property type="entry name" value="Aldolase_TIM"/>
</dbReference>
<dbReference type="Pfam" id="PF01791">
    <property type="entry name" value="DeoC"/>
    <property type="match status" value="1"/>
</dbReference>
<keyword evidence="3 6" id="KW-0456">Lyase</keyword>
<accession>A0ABY9B431</accession>
<evidence type="ECO:0000256" key="3">
    <source>
        <dbReference type="ARBA" id="ARBA00023239"/>
    </source>
</evidence>
<dbReference type="Proteomes" id="UP001431572">
    <property type="component" value="Chromosome 1"/>
</dbReference>
<dbReference type="HAMAP" id="MF_00114">
    <property type="entry name" value="DeoC_type1"/>
    <property type="match status" value="1"/>
</dbReference>
<comment type="function">
    <text evidence="6">Catalyzes a reversible aldol reaction between acetaldehyde and D-glyceraldehyde 3-phosphate to generate 2-deoxy-D-ribose 5-phosphate.</text>
</comment>
<evidence type="ECO:0000256" key="2">
    <source>
        <dbReference type="ARBA" id="ARBA00022490"/>
    </source>
</evidence>
<evidence type="ECO:0000256" key="6">
    <source>
        <dbReference type="HAMAP-Rule" id="MF_00114"/>
    </source>
</evidence>
<organism evidence="7 8">
    <name type="scientific">Candidatus Chlorohelix allophototropha</name>
    <dbReference type="NCBI Taxonomy" id="3003348"/>
    <lineage>
        <taxon>Bacteria</taxon>
        <taxon>Bacillati</taxon>
        <taxon>Chloroflexota</taxon>
        <taxon>Chloroflexia</taxon>
        <taxon>Candidatus Chloroheliales</taxon>
        <taxon>Candidatus Chloroheliaceae</taxon>
        <taxon>Candidatus Chlorohelix</taxon>
    </lineage>
</organism>
<dbReference type="InterPro" id="IPR002915">
    <property type="entry name" value="DeoC/FbaB/LacD_aldolase"/>
</dbReference>
<dbReference type="InterPro" id="IPR011343">
    <property type="entry name" value="DeoC"/>
</dbReference>
<evidence type="ECO:0000256" key="5">
    <source>
        <dbReference type="ARBA" id="ARBA00048791"/>
    </source>
</evidence>
<dbReference type="EC" id="4.1.2.4" evidence="6"/>
<evidence type="ECO:0000256" key="1">
    <source>
        <dbReference type="ARBA" id="ARBA00010936"/>
    </source>
</evidence>
<sequence length="221" mass="23491">MIDHTLLKPQATEADIKRLCEEARFYAFGAVCVNPIYVKLCVRELAGSNVKVCTVAGFPLGANVEAIKVSEAQTAINHGAKEVDMVINIGLLKAGEFDLVKREISSVAHHCHTGRSICKVIIEAALLEEAEKIKACELAKEAGADFVKTSTGFVPGGGARAVDVRLMRNVVGPKMGVKASGGIRNLDDVLKLIAAGATRLGTSSSVKIMQELLHPSEPSEE</sequence>
<comment type="subcellular location">
    <subcellularLocation>
        <location evidence="6">Cytoplasm</location>
    </subcellularLocation>
</comment>
<name>A0ABY9B431_9CHLR</name>
<comment type="pathway">
    <text evidence="6">Carbohydrate degradation; 2-deoxy-D-ribose 1-phosphate degradation; D-glyceraldehyde 3-phosphate and acetaldehyde from 2-deoxy-alpha-D-ribose 1-phosphate: step 2/2.</text>
</comment>
<protein>
    <recommendedName>
        <fullName evidence="6">Deoxyribose-phosphate aldolase</fullName>
        <shortName evidence="6">DERA</shortName>
        <ecNumber evidence="6">4.1.2.4</ecNumber>
    </recommendedName>
    <alternativeName>
        <fullName evidence="6">2-deoxy-D-ribose 5-phosphate aldolase</fullName>
    </alternativeName>
    <alternativeName>
        <fullName evidence="6">Phosphodeoxyriboaldolase</fullName>
        <shortName evidence="6">Deoxyriboaldolase</shortName>
    </alternativeName>
</protein>
<keyword evidence="2 6" id="KW-0963">Cytoplasm</keyword>
<gene>
    <name evidence="6 7" type="primary">deoC</name>
    <name evidence="7" type="ORF">OZ401_001132</name>
</gene>
<dbReference type="PANTHER" id="PTHR10889">
    <property type="entry name" value="DEOXYRIBOSE-PHOSPHATE ALDOLASE"/>
    <property type="match status" value="1"/>
</dbReference>
<proteinExistence type="inferred from homology"/>
<reference evidence="7" key="1">
    <citation type="journal article" date="2024" name="Nature">
        <title>Anoxygenic phototroph of the Chloroflexota uses a type I reaction centre.</title>
        <authorList>
            <person name="Tsuji J.M."/>
            <person name="Shaw N.A."/>
            <person name="Nagashima S."/>
            <person name="Venkiteswaran J.J."/>
            <person name="Schiff S.L."/>
            <person name="Watanabe T."/>
            <person name="Fukui M."/>
            <person name="Hanada S."/>
            <person name="Tank M."/>
            <person name="Neufeld J.D."/>
        </authorList>
    </citation>
    <scope>NUCLEOTIDE SEQUENCE</scope>
    <source>
        <strain evidence="7">L227-S17</strain>
    </source>
</reference>
<dbReference type="InterPro" id="IPR028581">
    <property type="entry name" value="DeoC_typeI"/>
</dbReference>
<dbReference type="SUPFAM" id="SSF51569">
    <property type="entry name" value="Aldolase"/>
    <property type="match status" value="1"/>
</dbReference>
<dbReference type="EMBL" id="CP128399">
    <property type="protein sequence ID" value="WJW67958.1"/>
    <property type="molecule type" value="Genomic_DNA"/>
</dbReference>
<dbReference type="SMART" id="SM01133">
    <property type="entry name" value="DeoC"/>
    <property type="match status" value="1"/>
</dbReference>
<feature type="active site" description="Proton donor/acceptor" evidence="6">
    <location>
        <position position="178"/>
    </location>
</feature>
<dbReference type="PIRSF" id="PIRSF001357">
    <property type="entry name" value="DeoC"/>
    <property type="match status" value="1"/>
</dbReference>
<dbReference type="Gene3D" id="3.20.20.70">
    <property type="entry name" value="Aldolase class I"/>
    <property type="match status" value="1"/>
</dbReference>
<evidence type="ECO:0000313" key="8">
    <source>
        <dbReference type="Proteomes" id="UP001431572"/>
    </source>
</evidence>
<evidence type="ECO:0000313" key="7">
    <source>
        <dbReference type="EMBL" id="WJW67958.1"/>
    </source>
</evidence>
<comment type="similarity">
    <text evidence="1 6">Belongs to the DeoC/FbaB aldolase family. DeoC type 1 subfamily.</text>
</comment>
<dbReference type="PANTHER" id="PTHR10889:SF1">
    <property type="entry name" value="DEOXYRIBOSE-PHOSPHATE ALDOLASE"/>
    <property type="match status" value="1"/>
</dbReference>
<comment type="catalytic activity">
    <reaction evidence="5 6">
        <text>2-deoxy-D-ribose 5-phosphate = D-glyceraldehyde 3-phosphate + acetaldehyde</text>
        <dbReference type="Rhea" id="RHEA:12821"/>
        <dbReference type="ChEBI" id="CHEBI:15343"/>
        <dbReference type="ChEBI" id="CHEBI:59776"/>
        <dbReference type="ChEBI" id="CHEBI:62877"/>
        <dbReference type="EC" id="4.1.2.4"/>
    </reaction>
</comment>
<feature type="active site" description="Schiff-base intermediate with acetaldehyde" evidence="6">
    <location>
        <position position="148"/>
    </location>
</feature>